<reference evidence="3 4" key="1">
    <citation type="journal article" date="2010" name="Science">
        <title>Genomic analysis of organismal complexity in the multicellular green alga Volvox carteri.</title>
        <authorList>
            <person name="Prochnik S.E."/>
            <person name="Umen J."/>
            <person name="Nedelcu A.M."/>
            <person name="Hallmann A."/>
            <person name="Miller S.M."/>
            <person name="Nishii I."/>
            <person name="Ferris P."/>
            <person name="Kuo A."/>
            <person name="Mitros T."/>
            <person name="Fritz-Laylin L.K."/>
            <person name="Hellsten U."/>
            <person name="Chapman J."/>
            <person name="Simakov O."/>
            <person name="Rensing S.A."/>
            <person name="Terry A."/>
            <person name="Pangilinan J."/>
            <person name="Kapitonov V."/>
            <person name="Jurka J."/>
            <person name="Salamov A."/>
            <person name="Shapiro H."/>
            <person name="Schmutz J."/>
            <person name="Grimwood J."/>
            <person name="Lindquist E."/>
            <person name="Lucas S."/>
            <person name="Grigoriev I.V."/>
            <person name="Schmitt R."/>
            <person name="Kirk D."/>
            <person name="Rokhsar D.S."/>
        </authorList>
    </citation>
    <scope>NUCLEOTIDE SEQUENCE [LARGE SCALE GENOMIC DNA]</scope>
    <source>
        <strain evidence="4">f. Nagariensis / Eve</strain>
    </source>
</reference>
<dbReference type="EMBL" id="GL378332">
    <property type="protein sequence ID" value="EFJ50219.1"/>
    <property type="molecule type" value="Genomic_DNA"/>
</dbReference>
<dbReference type="GeneID" id="9623423"/>
<dbReference type="KEGG" id="vcn:VOLCADRAFT_89125"/>
<evidence type="ECO:0000313" key="3">
    <source>
        <dbReference type="EMBL" id="EFJ50219.1"/>
    </source>
</evidence>
<feature type="transmembrane region" description="Helical" evidence="2">
    <location>
        <begin position="6"/>
        <end position="26"/>
    </location>
</feature>
<evidence type="ECO:0000313" key="4">
    <source>
        <dbReference type="Proteomes" id="UP000001058"/>
    </source>
</evidence>
<sequence length="343" mass="37374">MGADLGWDVAAFAGLAGSSLGLFVFASQRTAGLRFSLFLLDQNYGPPTHRYGPRAFHHGLFQSLASLSIRWSVHVALQSPWPFMCPYRARGRSCGLTEAMAIPPSPTPFRLFHTTGFGHFGCIFINSCIAPLAFQVLSATCTFPSLVRSSLGLFVFASQRTADVQAALRRPSDSARKVHSPSSIRIVRTAAKPPVNIADLWAQLAAVMQLWIAAAGSLRVETAIALIYDYGMDAGTVLKADQEFAHSVLAAAQQEDARRYQPFRDHFTLTCLMSTANPALADKMEALYIAQYKCQGPDGYNVLHGPPSASQHRGGPRRRRPSHACQADTATGHLTDGVRRFPR</sequence>
<dbReference type="Proteomes" id="UP000001058">
    <property type="component" value="Unassembled WGS sequence"/>
</dbReference>
<dbReference type="RefSeq" id="XP_002948839.1">
    <property type="nucleotide sequence ID" value="XM_002948793.1"/>
</dbReference>
<keyword evidence="4" id="KW-1185">Reference proteome</keyword>
<keyword evidence="2" id="KW-0812">Transmembrane</keyword>
<gene>
    <name evidence="3" type="ORF">VOLCADRAFT_89125</name>
</gene>
<keyword evidence="2" id="KW-0472">Membrane</keyword>
<keyword evidence="2" id="KW-1133">Transmembrane helix</keyword>
<dbReference type="InParanoid" id="D8TQV3"/>
<accession>D8TQV3</accession>
<name>D8TQV3_VOLCA</name>
<evidence type="ECO:0000256" key="2">
    <source>
        <dbReference type="SAM" id="Phobius"/>
    </source>
</evidence>
<protein>
    <submittedName>
        <fullName evidence="3">Uncharacterized protein</fullName>
    </submittedName>
</protein>
<feature type="region of interest" description="Disordered" evidence="1">
    <location>
        <begin position="303"/>
        <end position="343"/>
    </location>
</feature>
<evidence type="ECO:0000256" key="1">
    <source>
        <dbReference type="SAM" id="MobiDB-lite"/>
    </source>
</evidence>
<proteinExistence type="predicted"/>
<dbReference type="AlphaFoldDB" id="D8TQV3"/>
<organism evidence="4">
    <name type="scientific">Volvox carteri f. nagariensis</name>
    <dbReference type="NCBI Taxonomy" id="3068"/>
    <lineage>
        <taxon>Eukaryota</taxon>
        <taxon>Viridiplantae</taxon>
        <taxon>Chlorophyta</taxon>
        <taxon>core chlorophytes</taxon>
        <taxon>Chlorophyceae</taxon>
        <taxon>CS clade</taxon>
        <taxon>Chlamydomonadales</taxon>
        <taxon>Volvocaceae</taxon>
        <taxon>Volvox</taxon>
    </lineage>
</organism>